<evidence type="ECO:0000313" key="1">
    <source>
        <dbReference type="EMBL" id="KAJ1672662.1"/>
    </source>
</evidence>
<comment type="caution">
    <text evidence="1">The sequence shown here is derived from an EMBL/GenBank/DDBJ whole genome shotgun (WGS) entry which is preliminary data.</text>
</comment>
<dbReference type="Proteomes" id="UP001145114">
    <property type="component" value="Unassembled WGS sequence"/>
</dbReference>
<dbReference type="EMBL" id="JAMZIH010008020">
    <property type="protein sequence ID" value="KAJ1672662.1"/>
    <property type="molecule type" value="Genomic_DNA"/>
</dbReference>
<evidence type="ECO:0000313" key="2">
    <source>
        <dbReference type="Proteomes" id="UP001145114"/>
    </source>
</evidence>
<proteinExistence type="predicted"/>
<keyword evidence="2" id="KW-1185">Reference proteome</keyword>
<accession>A0ACC1H980</accession>
<reference evidence="1" key="1">
    <citation type="submission" date="2022-06" db="EMBL/GenBank/DDBJ databases">
        <title>Phylogenomic reconstructions and comparative analyses of Kickxellomycotina fungi.</title>
        <authorList>
            <person name="Reynolds N.K."/>
            <person name="Stajich J.E."/>
            <person name="Barry K."/>
            <person name="Grigoriev I.V."/>
            <person name="Crous P."/>
            <person name="Smith M.E."/>
        </authorList>
    </citation>
    <scope>NUCLEOTIDE SEQUENCE</scope>
    <source>
        <strain evidence="1">RSA 2271</strain>
    </source>
</reference>
<sequence>MVVIGSHVAESPLSPSPARRARLMSNPTTLGSYSTASQVLYPGVQDDETNVSVGASNGGDESVTLAGSTPKSHALAQDLEQTKQDDDGNDGGSSGGGGG</sequence>
<protein>
    <submittedName>
        <fullName evidence="1">Uncharacterized protein</fullName>
    </submittedName>
</protein>
<feature type="non-terminal residue" evidence="1">
    <location>
        <position position="99"/>
    </location>
</feature>
<name>A0ACC1H980_9FUNG</name>
<organism evidence="1 2">
    <name type="scientific">Spiromyces aspiralis</name>
    <dbReference type="NCBI Taxonomy" id="68401"/>
    <lineage>
        <taxon>Eukaryota</taxon>
        <taxon>Fungi</taxon>
        <taxon>Fungi incertae sedis</taxon>
        <taxon>Zoopagomycota</taxon>
        <taxon>Kickxellomycotina</taxon>
        <taxon>Kickxellomycetes</taxon>
        <taxon>Kickxellales</taxon>
        <taxon>Kickxellaceae</taxon>
        <taxon>Spiromyces</taxon>
    </lineage>
</organism>
<gene>
    <name evidence="1" type="ORF">EV182_006739</name>
</gene>